<accession>A0A934NL73</accession>
<gene>
    <name evidence="2" type="ORF">JEM65_22160</name>
</gene>
<protein>
    <submittedName>
        <fullName evidence="2">SUMF1/EgtB/PvdO family nonheme iron enzyme</fullName>
    </submittedName>
</protein>
<organism evidence="2 3">
    <name type="scientific">Gelidibacter salicanalis</name>
    <dbReference type="NCBI Taxonomy" id="291193"/>
    <lineage>
        <taxon>Bacteria</taxon>
        <taxon>Pseudomonadati</taxon>
        <taxon>Bacteroidota</taxon>
        <taxon>Flavobacteriia</taxon>
        <taxon>Flavobacteriales</taxon>
        <taxon>Flavobacteriaceae</taxon>
        <taxon>Gelidibacter</taxon>
    </lineage>
</organism>
<dbReference type="AlphaFoldDB" id="A0A934NL73"/>
<sequence>IQVGRAVLGSQEEDVMAFRDNQERTVTLSNFYLDETEVTNNDYREYLFNMGKKVSADSLLKLEPKDNVWAGGEMSFNDMYQSYYFRFPGFNFYPVAGVS</sequence>
<dbReference type="InterPro" id="IPR005532">
    <property type="entry name" value="SUMF_dom"/>
</dbReference>
<feature type="domain" description="Sulfatase-modifying factor enzyme-like" evidence="1">
    <location>
        <begin position="1"/>
        <end position="74"/>
    </location>
</feature>
<dbReference type="RefSeq" id="WP_199603941.1">
    <property type="nucleotide sequence ID" value="NZ_JAEHJZ010000633.1"/>
</dbReference>
<dbReference type="InterPro" id="IPR016187">
    <property type="entry name" value="CTDL_fold"/>
</dbReference>
<feature type="non-terminal residue" evidence="2">
    <location>
        <position position="99"/>
    </location>
</feature>
<evidence type="ECO:0000313" key="2">
    <source>
        <dbReference type="EMBL" id="MBJ7883322.1"/>
    </source>
</evidence>
<keyword evidence="3" id="KW-1185">Reference proteome</keyword>
<proteinExistence type="predicted"/>
<dbReference type="SUPFAM" id="SSF56436">
    <property type="entry name" value="C-type lectin-like"/>
    <property type="match status" value="1"/>
</dbReference>
<dbReference type="Gene3D" id="3.90.1580.10">
    <property type="entry name" value="paralog of FGE (formylglycine-generating enzyme)"/>
    <property type="match status" value="1"/>
</dbReference>
<evidence type="ECO:0000313" key="3">
    <source>
        <dbReference type="Proteomes" id="UP000662373"/>
    </source>
</evidence>
<dbReference type="Proteomes" id="UP000662373">
    <property type="component" value="Unassembled WGS sequence"/>
</dbReference>
<dbReference type="EMBL" id="JAEHJZ010000633">
    <property type="protein sequence ID" value="MBJ7883322.1"/>
    <property type="molecule type" value="Genomic_DNA"/>
</dbReference>
<name>A0A934NL73_9FLAO</name>
<evidence type="ECO:0000259" key="1">
    <source>
        <dbReference type="Pfam" id="PF03781"/>
    </source>
</evidence>
<dbReference type="InterPro" id="IPR042095">
    <property type="entry name" value="SUMF_sf"/>
</dbReference>
<comment type="caution">
    <text evidence="2">The sequence shown here is derived from an EMBL/GenBank/DDBJ whole genome shotgun (WGS) entry which is preliminary data.</text>
</comment>
<reference evidence="2 3" key="1">
    <citation type="submission" date="2020-09" db="EMBL/GenBank/DDBJ databases">
        <title>Draft genome of Gelidibacter salicanalis PAMC21136.</title>
        <authorList>
            <person name="Park H."/>
        </authorList>
    </citation>
    <scope>NUCLEOTIDE SEQUENCE [LARGE SCALE GENOMIC DNA]</scope>
    <source>
        <strain evidence="2 3">PAMC21136</strain>
    </source>
</reference>
<dbReference type="Pfam" id="PF03781">
    <property type="entry name" value="FGE-sulfatase"/>
    <property type="match status" value="1"/>
</dbReference>
<feature type="non-terminal residue" evidence="2">
    <location>
        <position position="1"/>
    </location>
</feature>